<sequence length="233" mass="24653">MPSPSVAFILGFGPGVGSAVARKLASIGYLVAVASRSGSNTRTSEGYLSLKADFAAPDSIPGLFASVRDEFHAPPAVVVYNAAVGTTPPLKESLFSIPVEAVRSDLNVNTISPYVAAQQAVDGWASLPPQVKKTFIYTGNVLNVRVLPIPMMMTAGMGKSASAYWVSHADAVYAAQGMRFFYADERFEDGAAKARAIDADAHAEFYAQLAAHEGNVPALATFVKDKGYVNFKL</sequence>
<dbReference type="AlphaFoldDB" id="A0A178ZD13"/>
<name>A0A178ZD13_9EURO</name>
<dbReference type="EMBL" id="LVYI01000007">
    <property type="protein sequence ID" value="OAP57659.1"/>
    <property type="molecule type" value="Genomic_DNA"/>
</dbReference>
<evidence type="ECO:0008006" key="5">
    <source>
        <dbReference type="Google" id="ProtNLM"/>
    </source>
</evidence>
<dbReference type="SUPFAM" id="SSF51735">
    <property type="entry name" value="NAD(P)-binding Rossmann-fold domains"/>
    <property type="match status" value="1"/>
</dbReference>
<evidence type="ECO:0000313" key="4">
    <source>
        <dbReference type="Proteomes" id="UP000078343"/>
    </source>
</evidence>
<comment type="caution">
    <text evidence="3">The sequence shown here is derived from an EMBL/GenBank/DDBJ whole genome shotgun (WGS) entry which is preliminary data.</text>
</comment>
<dbReference type="InterPro" id="IPR036291">
    <property type="entry name" value="NAD(P)-bd_dom_sf"/>
</dbReference>
<dbReference type="STRING" id="1367422.A0A178ZD13"/>
<keyword evidence="2" id="KW-0560">Oxidoreductase</keyword>
<dbReference type="Proteomes" id="UP000078343">
    <property type="component" value="Unassembled WGS sequence"/>
</dbReference>
<dbReference type="Gene3D" id="3.40.50.720">
    <property type="entry name" value="NAD(P)-binding Rossmann-like Domain"/>
    <property type="match status" value="1"/>
</dbReference>
<dbReference type="RefSeq" id="XP_018691026.1">
    <property type="nucleotide sequence ID" value="XM_018839905.1"/>
</dbReference>
<evidence type="ECO:0000256" key="2">
    <source>
        <dbReference type="ARBA" id="ARBA00023002"/>
    </source>
</evidence>
<gene>
    <name evidence="3" type="ORF">AYL99_08397</name>
</gene>
<proteinExistence type="inferred from homology"/>
<protein>
    <recommendedName>
        <fullName evidence="5">Short-chain dehydrogenase</fullName>
    </recommendedName>
</protein>
<dbReference type="GeneID" id="30012565"/>
<dbReference type="OrthoDB" id="5336600at2759"/>
<organism evidence="3 4">
    <name type="scientific">Fonsecaea erecta</name>
    <dbReference type="NCBI Taxonomy" id="1367422"/>
    <lineage>
        <taxon>Eukaryota</taxon>
        <taxon>Fungi</taxon>
        <taxon>Dikarya</taxon>
        <taxon>Ascomycota</taxon>
        <taxon>Pezizomycotina</taxon>
        <taxon>Eurotiomycetes</taxon>
        <taxon>Chaetothyriomycetidae</taxon>
        <taxon>Chaetothyriales</taxon>
        <taxon>Herpotrichiellaceae</taxon>
        <taxon>Fonsecaea</taxon>
    </lineage>
</organism>
<comment type="similarity">
    <text evidence="1">Belongs to the short-chain dehydrogenases/reductases (SDR) family.</text>
</comment>
<keyword evidence="4" id="KW-1185">Reference proteome</keyword>
<evidence type="ECO:0000313" key="3">
    <source>
        <dbReference type="EMBL" id="OAP57659.1"/>
    </source>
</evidence>
<dbReference type="GO" id="GO:0016491">
    <property type="term" value="F:oxidoreductase activity"/>
    <property type="evidence" value="ECO:0007669"/>
    <property type="project" value="UniProtKB-KW"/>
</dbReference>
<dbReference type="PANTHER" id="PTHR43669:SF4">
    <property type="entry name" value="SHORT-CHAIN DEHYDROGENASE"/>
    <property type="match status" value="1"/>
</dbReference>
<dbReference type="PANTHER" id="PTHR43669">
    <property type="entry name" value="5-KETO-D-GLUCONATE 5-REDUCTASE"/>
    <property type="match status" value="1"/>
</dbReference>
<accession>A0A178ZD13</accession>
<evidence type="ECO:0000256" key="1">
    <source>
        <dbReference type="ARBA" id="ARBA00006484"/>
    </source>
</evidence>
<reference evidence="3 4" key="1">
    <citation type="submission" date="2016-04" db="EMBL/GenBank/DDBJ databases">
        <title>Draft genome of Fonsecaea erecta CBS 125763.</title>
        <authorList>
            <person name="Weiss V.A."/>
            <person name="Vicente V.A."/>
            <person name="Raittz R.T."/>
            <person name="Moreno L.F."/>
            <person name="De Souza E.M."/>
            <person name="Pedrosa F.O."/>
            <person name="Steffens M.B."/>
            <person name="Faoro H."/>
            <person name="Tadra-Sfeir M.Z."/>
            <person name="Najafzadeh M.J."/>
            <person name="Felipe M.S."/>
            <person name="Teixeira M."/>
            <person name="Sun J."/>
            <person name="Xi L."/>
            <person name="Gomes R."/>
            <person name="De Azevedo C.M."/>
            <person name="Salgado C.G."/>
            <person name="Da Silva M.B."/>
            <person name="Nascimento M.F."/>
            <person name="Queiroz-Telles F."/>
            <person name="Attili D.S."/>
            <person name="Gorbushina A."/>
        </authorList>
    </citation>
    <scope>NUCLEOTIDE SEQUENCE [LARGE SCALE GENOMIC DNA]</scope>
    <source>
        <strain evidence="3 4">CBS 125763</strain>
    </source>
</reference>